<feature type="region of interest" description="Disordered" evidence="1">
    <location>
        <begin position="379"/>
        <end position="408"/>
    </location>
</feature>
<proteinExistence type="predicted"/>
<dbReference type="InterPro" id="IPR002656">
    <property type="entry name" value="Acyl_transf_3_dom"/>
</dbReference>
<name>A0A9X4LZI8_9ACTN</name>
<gene>
    <name evidence="4" type="ORF">NVS88_06785</name>
</gene>
<dbReference type="PANTHER" id="PTHR23028">
    <property type="entry name" value="ACETYLTRANSFERASE"/>
    <property type="match status" value="1"/>
</dbReference>
<evidence type="ECO:0000256" key="1">
    <source>
        <dbReference type="SAM" id="MobiDB-lite"/>
    </source>
</evidence>
<feature type="transmembrane region" description="Helical" evidence="2">
    <location>
        <begin position="116"/>
        <end position="134"/>
    </location>
</feature>
<reference evidence="4" key="1">
    <citation type="submission" date="2022-08" db="EMBL/GenBank/DDBJ databases">
        <title>Genome analysis of Corynebacteriales strain.</title>
        <authorList>
            <person name="Lee S.D."/>
        </authorList>
    </citation>
    <scope>NUCLEOTIDE SEQUENCE</scope>
    <source>
        <strain evidence="4">D3-21</strain>
    </source>
</reference>
<keyword evidence="5" id="KW-1185">Reference proteome</keyword>
<dbReference type="EMBL" id="JANRHA010000003">
    <property type="protein sequence ID" value="MDG3014260.1"/>
    <property type="molecule type" value="Genomic_DNA"/>
</dbReference>
<dbReference type="Proteomes" id="UP001152755">
    <property type="component" value="Unassembled WGS sequence"/>
</dbReference>
<feature type="transmembrane region" description="Helical" evidence="2">
    <location>
        <begin position="256"/>
        <end position="273"/>
    </location>
</feature>
<feature type="transmembrane region" description="Helical" evidence="2">
    <location>
        <begin position="37"/>
        <end position="56"/>
    </location>
</feature>
<dbReference type="GO" id="GO:0016020">
    <property type="term" value="C:membrane"/>
    <property type="evidence" value="ECO:0007669"/>
    <property type="project" value="TreeGrafter"/>
</dbReference>
<organism evidence="4 5">
    <name type="scientific">Speluncibacter jeojiensis</name>
    <dbReference type="NCBI Taxonomy" id="2710754"/>
    <lineage>
        <taxon>Bacteria</taxon>
        <taxon>Bacillati</taxon>
        <taxon>Actinomycetota</taxon>
        <taxon>Actinomycetes</taxon>
        <taxon>Mycobacteriales</taxon>
        <taxon>Speluncibacteraceae</taxon>
        <taxon>Speluncibacter</taxon>
    </lineage>
</organism>
<feature type="transmembrane region" description="Helical" evidence="2">
    <location>
        <begin position="315"/>
        <end position="334"/>
    </location>
</feature>
<feature type="transmembrane region" description="Helical" evidence="2">
    <location>
        <begin position="171"/>
        <end position="192"/>
    </location>
</feature>
<evidence type="ECO:0000313" key="5">
    <source>
        <dbReference type="Proteomes" id="UP001152755"/>
    </source>
</evidence>
<dbReference type="GO" id="GO:0016747">
    <property type="term" value="F:acyltransferase activity, transferring groups other than amino-acyl groups"/>
    <property type="evidence" value="ECO:0007669"/>
    <property type="project" value="InterPro"/>
</dbReference>
<feature type="transmembrane region" description="Helical" evidence="2">
    <location>
        <begin position="229"/>
        <end position="249"/>
    </location>
</feature>
<dbReference type="GO" id="GO:0000271">
    <property type="term" value="P:polysaccharide biosynthetic process"/>
    <property type="evidence" value="ECO:0007669"/>
    <property type="project" value="TreeGrafter"/>
</dbReference>
<sequence length="408" mass="45032">MPRPIDDRNTRPRTIPPLTLVARPPDGHRVELVGANLLRAFGAIVVIYAHIGFFFGDTLHVNWWLMTGVEKVLVDSGGLNKYLSFLGVAVFMMLTGMLLTGSMIRQHPGRFLANRVGRLLPGLWVAVAIAVVLIRTGFMGTFSGQTTITDAQAALSFVFGGFFIKPNDVEVLGVTWTLLVQIVFFVLCVGLGRPLLKRAPILVPIAGATLCMAMQVYNRFVPEFYTVPMLSKVAATLPALFMGQIIYLAWTRSCGWVWLVVATVFQALVIRMSTSFGDYWAGDHYLWTMVVVTGIVLVVGRYGGRANEWAPVHWLSSRSYGVYLLHTLILYRLYNFAEPYVGKTGAVLAFLVVLVVVVEVFHRLVEEPAGRWIGNKTKNIGAPRKAPAPVAEAVSEEAVEREPVPARS</sequence>
<feature type="transmembrane region" description="Helical" evidence="2">
    <location>
        <begin position="82"/>
        <end position="104"/>
    </location>
</feature>
<keyword evidence="2" id="KW-0812">Transmembrane</keyword>
<keyword evidence="2" id="KW-1133">Transmembrane helix</keyword>
<protein>
    <submittedName>
        <fullName evidence="4">Acyltransferase</fullName>
    </submittedName>
</protein>
<feature type="transmembrane region" description="Helical" evidence="2">
    <location>
        <begin position="199"/>
        <end position="217"/>
    </location>
</feature>
<comment type="caution">
    <text evidence="4">The sequence shown here is derived from an EMBL/GenBank/DDBJ whole genome shotgun (WGS) entry which is preliminary data.</text>
</comment>
<feature type="domain" description="Acyltransferase 3" evidence="3">
    <location>
        <begin position="35"/>
        <end position="357"/>
    </location>
</feature>
<dbReference type="InterPro" id="IPR050879">
    <property type="entry name" value="Acyltransferase_3"/>
</dbReference>
<evidence type="ECO:0000259" key="3">
    <source>
        <dbReference type="Pfam" id="PF01757"/>
    </source>
</evidence>
<dbReference type="RefSeq" id="WP_332519497.1">
    <property type="nucleotide sequence ID" value="NZ_JANRHA010000003.1"/>
</dbReference>
<keyword evidence="2" id="KW-0472">Membrane</keyword>
<dbReference type="Pfam" id="PF01757">
    <property type="entry name" value="Acyl_transf_3"/>
    <property type="match status" value="1"/>
</dbReference>
<evidence type="ECO:0000313" key="4">
    <source>
        <dbReference type="EMBL" id="MDG3014260.1"/>
    </source>
</evidence>
<feature type="transmembrane region" description="Helical" evidence="2">
    <location>
        <begin position="340"/>
        <end position="361"/>
    </location>
</feature>
<feature type="compositionally biased region" description="Basic and acidic residues" evidence="1">
    <location>
        <begin position="398"/>
        <end position="408"/>
    </location>
</feature>
<dbReference type="PANTHER" id="PTHR23028:SF53">
    <property type="entry name" value="ACYL_TRANSF_3 DOMAIN-CONTAINING PROTEIN"/>
    <property type="match status" value="1"/>
</dbReference>
<accession>A0A9X4LZI8</accession>
<evidence type="ECO:0000256" key="2">
    <source>
        <dbReference type="SAM" id="Phobius"/>
    </source>
</evidence>
<dbReference type="AlphaFoldDB" id="A0A9X4LZI8"/>
<keyword evidence="4" id="KW-0012">Acyltransferase</keyword>
<feature type="transmembrane region" description="Helical" evidence="2">
    <location>
        <begin position="285"/>
        <end position="303"/>
    </location>
</feature>
<keyword evidence="4" id="KW-0808">Transferase</keyword>